<proteinExistence type="predicted"/>
<dbReference type="GeneID" id="24105717"/>
<dbReference type="Proteomes" id="UP000014071">
    <property type="component" value="Unassembled WGS sequence"/>
</dbReference>
<feature type="compositionally biased region" description="Low complexity" evidence="1">
    <location>
        <begin position="89"/>
        <end position="100"/>
    </location>
</feature>
<feature type="region of interest" description="Disordered" evidence="1">
    <location>
        <begin position="69"/>
        <end position="183"/>
    </location>
</feature>
<evidence type="ECO:0000256" key="1">
    <source>
        <dbReference type="SAM" id="MobiDB-lite"/>
    </source>
</evidence>
<feature type="compositionally biased region" description="Polar residues" evidence="1">
    <location>
        <begin position="461"/>
        <end position="481"/>
    </location>
</feature>
<keyword evidence="3" id="KW-1185">Reference proteome</keyword>
<dbReference type="STRING" id="1305764.R9NWI3"/>
<dbReference type="eggNOG" id="ENOG502RDPB">
    <property type="taxonomic scope" value="Eukaryota"/>
</dbReference>
<dbReference type="RefSeq" id="XP_012186438.1">
    <property type="nucleotide sequence ID" value="XM_012331048.1"/>
</dbReference>
<reference evidence="3" key="1">
    <citation type="journal article" date="2013" name="Genome Announc.">
        <title>Draft genome sequence of the basidiomycetous yeast-like fungus Pseudozyma hubeiensis SY62, which produces an abundant amount of the biosurfactant mannosylerythritol lipids.</title>
        <authorList>
            <person name="Konishi M."/>
            <person name="Hatada Y."/>
            <person name="Horiuchi J."/>
        </authorList>
    </citation>
    <scope>NUCLEOTIDE SEQUENCE [LARGE SCALE GENOMIC DNA]</scope>
    <source>
        <strain evidence="3">SY62</strain>
    </source>
</reference>
<feature type="compositionally biased region" description="Basic and acidic residues" evidence="1">
    <location>
        <begin position="438"/>
        <end position="448"/>
    </location>
</feature>
<feature type="compositionally biased region" description="Basic residues" evidence="1">
    <location>
        <begin position="106"/>
        <end position="115"/>
    </location>
</feature>
<dbReference type="EMBL" id="DF238769">
    <property type="protein sequence ID" value="GAC92851.1"/>
    <property type="molecule type" value="Genomic_DNA"/>
</dbReference>
<dbReference type="OrthoDB" id="2553003at2759"/>
<protein>
    <submittedName>
        <fullName evidence="2">Uncharacterized protein</fullName>
    </submittedName>
</protein>
<accession>R9NWI3</accession>
<dbReference type="AlphaFoldDB" id="R9NWI3"/>
<feature type="compositionally biased region" description="Low complexity" evidence="1">
    <location>
        <begin position="379"/>
        <end position="403"/>
    </location>
</feature>
<sequence length="481" mass="52314">MPTVERRSLPHSLSAVATKGRRLFTRDSASTTDPQCVRTSALNLNEALEQAWVTNTSPLCLSNQLLSPPPSGQAHGWGLDNTFGRRRSSNTTTASSTSSAGEAPQRRRKSLFSKKQRTEALVDEAIQENTHSDAPRFVDPFASRSRDEPRSVTPLDPPQKDTSRQKQRQSTQQKEQQKKKEALDRISDLVCLSVQSEAQLPSDQVGASSPNLGDNTYFYPIEAPPSPTSMHSSSDTSARRASIVAFPPRLDASRGLRVHMGGDEGEVGSWSRQISPSLSTFSTRTDASWLARVDLREEMVDPYELLLPSSMKRQSSRTIESEVNKKSFASLKAELGHGVEAYPFPIRVNASEPLSQGSAGWWPSEASQPSLQPLPPLRPVRNPMRSRSKSLCSSSRSPKDSPSSSPPPPVPALPSASPTGLVGPYNLTPANTPPRSRPTSEHRGRGRCDSLTSAASTSSLQNAPFHTPTFGSSSSWTRLPV</sequence>
<organism evidence="2 3">
    <name type="scientific">Pseudozyma hubeiensis (strain SY62)</name>
    <name type="common">Yeast</name>
    <dbReference type="NCBI Taxonomy" id="1305764"/>
    <lineage>
        <taxon>Eukaryota</taxon>
        <taxon>Fungi</taxon>
        <taxon>Dikarya</taxon>
        <taxon>Basidiomycota</taxon>
        <taxon>Ustilaginomycotina</taxon>
        <taxon>Ustilaginomycetes</taxon>
        <taxon>Ustilaginales</taxon>
        <taxon>Ustilaginaceae</taxon>
        <taxon>Pseudozyma</taxon>
    </lineage>
</organism>
<gene>
    <name evidence="2" type="ORF">PHSY_000408</name>
</gene>
<name>R9NWI3_PSEHS</name>
<evidence type="ECO:0000313" key="2">
    <source>
        <dbReference type="EMBL" id="GAC92851.1"/>
    </source>
</evidence>
<feature type="region of interest" description="Disordered" evidence="1">
    <location>
        <begin position="355"/>
        <end position="481"/>
    </location>
</feature>
<dbReference type="HOGENOM" id="CLU_531130_0_0_1"/>
<evidence type="ECO:0000313" key="3">
    <source>
        <dbReference type="Proteomes" id="UP000014071"/>
    </source>
</evidence>
<feature type="compositionally biased region" description="Low complexity" evidence="1">
    <location>
        <begin position="450"/>
        <end position="460"/>
    </location>
</feature>